<reference evidence="1 2" key="1">
    <citation type="journal article" date="2016" name="Mol. Biol. Evol.">
        <title>Comparative Genomics of Early-Diverging Mushroom-Forming Fungi Provides Insights into the Origins of Lignocellulose Decay Capabilities.</title>
        <authorList>
            <person name="Nagy L.G."/>
            <person name="Riley R."/>
            <person name="Tritt A."/>
            <person name="Adam C."/>
            <person name="Daum C."/>
            <person name="Floudas D."/>
            <person name="Sun H."/>
            <person name="Yadav J.S."/>
            <person name="Pangilinan J."/>
            <person name="Larsson K.H."/>
            <person name="Matsuura K."/>
            <person name="Barry K."/>
            <person name="Labutti K."/>
            <person name="Kuo R."/>
            <person name="Ohm R.A."/>
            <person name="Bhattacharya S.S."/>
            <person name="Shirouzu T."/>
            <person name="Yoshinaga Y."/>
            <person name="Martin F.M."/>
            <person name="Grigoriev I.V."/>
            <person name="Hibbett D.S."/>
        </authorList>
    </citation>
    <scope>NUCLEOTIDE SEQUENCE [LARGE SCALE GENOMIC DNA]</scope>
    <source>
        <strain evidence="1 2">93-53</strain>
    </source>
</reference>
<evidence type="ECO:0000313" key="2">
    <source>
        <dbReference type="Proteomes" id="UP000076871"/>
    </source>
</evidence>
<dbReference type="OrthoDB" id="10060499at2759"/>
<proteinExistence type="predicted"/>
<gene>
    <name evidence="1" type="ORF">LAESUDRAFT_754269</name>
</gene>
<organism evidence="1 2">
    <name type="scientific">Laetiporus sulphureus 93-53</name>
    <dbReference type="NCBI Taxonomy" id="1314785"/>
    <lineage>
        <taxon>Eukaryota</taxon>
        <taxon>Fungi</taxon>
        <taxon>Dikarya</taxon>
        <taxon>Basidiomycota</taxon>
        <taxon>Agaricomycotina</taxon>
        <taxon>Agaricomycetes</taxon>
        <taxon>Polyporales</taxon>
        <taxon>Laetiporus</taxon>
    </lineage>
</organism>
<dbReference type="Proteomes" id="UP000076871">
    <property type="component" value="Unassembled WGS sequence"/>
</dbReference>
<evidence type="ECO:0000313" key="1">
    <source>
        <dbReference type="EMBL" id="KZT13281.1"/>
    </source>
</evidence>
<keyword evidence="2" id="KW-1185">Reference proteome</keyword>
<dbReference type="InParanoid" id="A0A165IMD9"/>
<sequence>MSWLTSLAIGLAGRKQIELEDVDEMGELFLDAKTSAAVIGTEGGFNADKTL</sequence>
<dbReference type="RefSeq" id="XP_040770791.1">
    <property type="nucleotide sequence ID" value="XM_040911865.1"/>
</dbReference>
<dbReference type="AlphaFoldDB" id="A0A165IMD9"/>
<dbReference type="GeneID" id="63828893"/>
<protein>
    <submittedName>
        <fullName evidence="1">Uncharacterized protein</fullName>
    </submittedName>
</protein>
<dbReference type="EMBL" id="KV427605">
    <property type="protein sequence ID" value="KZT13281.1"/>
    <property type="molecule type" value="Genomic_DNA"/>
</dbReference>
<accession>A0A165IMD9</accession>
<name>A0A165IMD9_9APHY</name>
<dbReference type="Gene3D" id="1.10.8.60">
    <property type="match status" value="1"/>
</dbReference>